<accession>A0A930UFD5</accession>
<dbReference type="EMBL" id="JADHEI010000011">
    <property type="protein sequence ID" value="MBF2734658.1"/>
    <property type="molecule type" value="Genomic_DNA"/>
</dbReference>
<evidence type="ECO:0000313" key="2">
    <source>
        <dbReference type="Proteomes" id="UP000604381"/>
    </source>
</evidence>
<name>A0A930UFD5_9GAMM</name>
<feature type="non-terminal residue" evidence="1">
    <location>
        <position position="1"/>
    </location>
</feature>
<gene>
    <name evidence="1" type="ORF">ISN26_00940</name>
</gene>
<sequence length="677" mass="69694">MQQSHGSDNHVRLFFKAQAAVTGGSTVSVTVVATPNASCTDAATPAPLTVAWNMTIAETSGWVNQGSDVATSNGPYSALTLAVASQRTDTGLAFHRSAEGCRQIDVALSGETSQVELIRYQGGSAATPSSLSNITMHSGATPNTSNHHVKLFLKARAAVSQGDVLDLTIVATPNSSCTDARTPAPLTVSWNLTIATAAVWTNQGSNDSVSDGPFSPLVLADASSRSPTGLAFHQSSTACRQIDVALVNSPPSYVELVRYQGNSVASTTSLSNIHMQQGNASDNHARLFFKAQAAVTGGSTVSVTVVATPNASCTDAATPAPLTIAWMMTVAETSSWVNQGSDVATSNGPYSALTLAVAPQRTDTGLAFHRSADGCRQIDVALSGDTGQVELIRYDDDSAATPTSLSNITMHSGASAGHDHHVKLFLKARAAVTQGDVLDLTIVATPNALCTDARTPAPLTLSWNLTIATAAAWTSQGSDDAASDGPLVLQGATARTAAGLAFHQSSTACRQIDVALVNSPPNYVELVRYQGNSVASTTSLSSIHMQQNNDSDNHVRLFFKAQAAVTGGSTVSVTVVATPNASCTDAATPAPLTVAWNMTIAETSGWVNQGSDSAAASGTFSALTLVIAPQRTDTGLAFHRSAEGCRQIDVALSGDTGQVELIRYAGGSAATQTGLSS</sequence>
<dbReference type="AlphaFoldDB" id="A0A930UFD5"/>
<comment type="caution">
    <text evidence="1">The sequence shown here is derived from an EMBL/GenBank/DDBJ whole genome shotgun (WGS) entry which is preliminary data.</text>
</comment>
<evidence type="ECO:0000313" key="1">
    <source>
        <dbReference type="EMBL" id="MBF2734658.1"/>
    </source>
</evidence>
<keyword evidence="2" id="KW-1185">Reference proteome</keyword>
<reference evidence="1" key="1">
    <citation type="submission" date="2020-10" db="EMBL/GenBank/DDBJ databases">
        <title>An improved Amphimedon queenslandica hologenome assembly reveals how three proteobacterial symbionts can extend the metabolic phenotypic of their marine sponge host.</title>
        <authorList>
            <person name="Degnan B."/>
            <person name="Degnan S."/>
            <person name="Xiang X."/>
        </authorList>
    </citation>
    <scope>NUCLEOTIDE SEQUENCE</scope>
    <source>
        <strain evidence="1">AqS2</strain>
    </source>
</reference>
<organism evidence="1 2">
    <name type="scientific">Candidatus Amphirhobacter heronislandensis</name>
    <dbReference type="NCBI Taxonomy" id="1732024"/>
    <lineage>
        <taxon>Bacteria</taxon>
        <taxon>Pseudomonadati</taxon>
        <taxon>Pseudomonadota</taxon>
        <taxon>Gammaproteobacteria</taxon>
        <taxon>Candidatus Tethybacterales</taxon>
        <taxon>Candidatus Tethybacteraceae</taxon>
        <taxon>Candidatus Amphirhobacter</taxon>
    </lineage>
</organism>
<dbReference type="Proteomes" id="UP000604381">
    <property type="component" value="Unassembled WGS sequence"/>
</dbReference>
<protein>
    <submittedName>
        <fullName evidence="1">Uncharacterized protein</fullName>
    </submittedName>
</protein>
<feature type="non-terminal residue" evidence="1">
    <location>
        <position position="677"/>
    </location>
</feature>
<proteinExistence type="predicted"/>